<dbReference type="RefSeq" id="WP_049712364.1">
    <property type="nucleotide sequence ID" value="NZ_CP011507.1"/>
</dbReference>
<sequence>MIEVEIKYYIGDEPWHSFRRASVPGRGDFVRIDGVIYEVESLLWCERGDGNASVSVELIALEAK</sequence>
<dbReference type="Proteomes" id="UP000036608">
    <property type="component" value="Chromosome"/>
</dbReference>
<evidence type="ECO:0000313" key="2">
    <source>
        <dbReference type="Proteomes" id="UP000036608"/>
    </source>
</evidence>
<protein>
    <submittedName>
        <fullName evidence="1">Uncharacterized protein</fullName>
    </submittedName>
</protein>
<evidence type="ECO:0000313" key="1">
    <source>
        <dbReference type="EMBL" id="AKS09035.1"/>
    </source>
</evidence>
<name>A0A0H5AHF7_9PSED</name>
<dbReference type="EMBL" id="CP011507">
    <property type="protein sequence ID" value="AKS09035.1"/>
    <property type="molecule type" value="Genomic_DNA"/>
</dbReference>
<accession>A0A0H5AHF7</accession>
<dbReference type="AlphaFoldDB" id="A0A0H5AHF7"/>
<proteinExistence type="predicted"/>
<dbReference type="KEGG" id="ptv:AA957_23905"/>
<organism evidence="1 2">
    <name type="scientific">Pseudomonas trivialis</name>
    <dbReference type="NCBI Taxonomy" id="200450"/>
    <lineage>
        <taxon>Bacteria</taxon>
        <taxon>Pseudomonadati</taxon>
        <taxon>Pseudomonadota</taxon>
        <taxon>Gammaproteobacteria</taxon>
        <taxon>Pseudomonadales</taxon>
        <taxon>Pseudomonadaceae</taxon>
        <taxon>Pseudomonas</taxon>
    </lineage>
</organism>
<gene>
    <name evidence="1" type="ORF">AA957_23905</name>
</gene>
<reference evidence="2" key="2">
    <citation type="submission" date="2015-05" db="EMBL/GenBank/DDBJ databases">
        <authorList>
            <person name="Swarnkar M.K."/>
            <person name="Vyas P."/>
            <person name="Rahi P."/>
            <person name="Thakur R."/>
            <person name="Thakur N."/>
            <person name="Singh A.K."/>
            <person name="Gulati A."/>
        </authorList>
    </citation>
    <scope>NUCLEOTIDE SEQUENCE [LARGE SCALE GENOMIC DNA]</scope>
    <source>
        <strain evidence="2">745</strain>
    </source>
</reference>
<dbReference type="PATRIC" id="fig|200450.3.peg.4912"/>
<reference evidence="1 2" key="1">
    <citation type="journal article" date="2015" name="Genome Announc.">
        <title>Complete Genome Sequence of the Rhizobacterium Pseudomonas trivialis Strain IHBB745 with Multiple Plant Growth-Promoting Activities and Tolerance to Desiccation and Alkalinity.</title>
        <authorList>
            <person name="Gulati A."/>
            <person name="Swarnkar M.K."/>
            <person name="Vyas P."/>
            <person name="Rahi P."/>
            <person name="Thakur R."/>
            <person name="Thakur N."/>
            <person name="Singh A.K."/>
        </authorList>
    </citation>
    <scope>NUCLEOTIDE SEQUENCE [LARGE SCALE GENOMIC DNA]</scope>
    <source>
        <strain evidence="2">745</strain>
    </source>
</reference>